<feature type="compositionally biased region" description="Basic and acidic residues" evidence="10">
    <location>
        <begin position="630"/>
        <end position="640"/>
    </location>
</feature>
<organism evidence="13 14">
    <name type="scientific">Macrostomum lignano</name>
    <dbReference type="NCBI Taxonomy" id="282301"/>
    <lineage>
        <taxon>Eukaryota</taxon>
        <taxon>Metazoa</taxon>
        <taxon>Spiralia</taxon>
        <taxon>Lophotrochozoa</taxon>
        <taxon>Platyhelminthes</taxon>
        <taxon>Rhabditophora</taxon>
        <taxon>Macrostomorpha</taxon>
        <taxon>Macrostomida</taxon>
        <taxon>Macrostomidae</taxon>
        <taxon>Macrostomum</taxon>
    </lineage>
</organism>
<evidence type="ECO:0000256" key="4">
    <source>
        <dbReference type="ARBA" id="ARBA00022989"/>
    </source>
</evidence>
<comment type="subcellular location">
    <subcellularLocation>
        <location evidence="1">Cell membrane</location>
        <topology evidence="1">Multi-pass membrane protein</topology>
    </subcellularLocation>
</comment>
<dbReference type="PANTHER" id="PTHR24230">
    <property type="entry name" value="G-PROTEIN COUPLED RECEPTOR"/>
    <property type="match status" value="1"/>
</dbReference>
<keyword evidence="2" id="KW-1003">Cell membrane</keyword>
<feature type="region of interest" description="Disordered" evidence="10">
    <location>
        <begin position="709"/>
        <end position="728"/>
    </location>
</feature>
<keyword evidence="6 11" id="KW-0472">Membrane</keyword>
<keyword evidence="3 9" id="KW-0812">Transmembrane</keyword>
<feature type="region of interest" description="Disordered" evidence="10">
    <location>
        <begin position="560"/>
        <end position="643"/>
    </location>
</feature>
<dbReference type="PROSITE" id="PS50262">
    <property type="entry name" value="G_PROTEIN_RECEP_F1_2"/>
    <property type="match status" value="1"/>
</dbReference>
<feature type="transmembrane region" description="Helical" evidence="11">
    <location>
        <begin position="176"/>
        <end position="199"/>
    </location>
</feature>
<dbReference type="SUPFAM" id="SSF81321">
    <property type="entry name" value="Family A G protein-coupled receptor-like"/>
    <property type="match status" value="1"/>
</dbReference>
<evidence type="ECO:0000256" key="6">
    <source>
        <dbReference type="ARBA" id="ARBA00023136"/>
    </source>
</evidence>
<dbReference type="CDD" id="cd00637">
    <property type="entry name" value="7tm_classA_rhodopsin-like"/>
    <property type="match status" value="1"/>
</dbReference>
<dbReference type="PANTHER" id="PTHR24230:SF158">
    <property type="entry name" value="G-PROTEIN COUPLED RECEPTORS FAMILY 1 PROFILE DOMAIN-CONTAINING PROTEIN"/>
    <property type="match status" value="1"/>
</dbReference>
<feature type="compositionally biased region" description="Low complexity" evidence="10">
    <location>
        <begin position="586"/>
        <end position="607"/>
    </location>
</feature>
<evidence type="ECO:0000259" key="12">
    <source>
        <dbReference type="PROSITE" id="PS50262"/>
    </source>
</evidence>
<dbReference type="Proteomes" id="UP000095280">
    <property type="component" value="Unplaced"/>
</dbReference>
<evidence type="ECO:0000313" key="13">
    <source>
        <dbReference type="Proteomes" id="UP000095280"/>
    </source>
</evidence>
<evidence type="ECO:0000256" key="9">
    <source>
        <dbReference type="RuleBase" id="RU000688"/>
    </source>
</evidence>
<evidence type="ECO:0000256" key="10">
    <source>
        <dbReference type="SAM" id="MobiDB-lite"/>
    </source>
</evidence>
<dbReference type="GO" id="GO:0008528">
    <property type="term" value="F:G protein-coupled peptide receptor activity"/>
    <property type="evidence" value="ECO:0007669"/>
    <property type="project" value="TreeGrafter"/>
</dbReference>
<dbReference type="AlphaFoldDB" id="A0A1I8ITT2"/>
<evidence type="ECO:0000256" key="3">
    <source>
        <dbReference type="ARBA" id="ARBA00022692"/>
    </source>
</evidence>
<evidence type="ECO:0000256" key="1">
    <source>
        <dbReference type="ARBA" id="ARBA00004651"/>
    </source>
</evidence>
<keyword evidence="4 11" id="KW-1133">Transmembrane helix</keyword>
<comment type="similarity">
    <text evidence="9">Belongs to the G-protein coupled receptor 1 family.</text>
</comment>
<dbReference type="InterPro" id="IPR000276">
    <property type="entry name" value="GPCR_Rhodpsn"/>
</dbReference>
<dbReference type="GO" id="GO:0005886">
    <property type="term" value="C:plasma membrane"/>
    <property type="evidence" value="ECO:0007669"/>
    <property type="project" value="UniProtKB-SubCell"/>
</dbReference>
<name>A0A1I8ITT2_9PLAT</name>
<accession>A0A1I8ITT2</accession>
<keyword evidence="8 9" id="KW-0807">Transducer</keyword>
<feature type="compositionally biased region" description="Basic and acidic residues" evidence="10">
    <location>
        <begin position="611"/>
        <end position="621"/>
    </location>
</feature>
<feature type="transmembrane region" description="Helical" evidence="11">
    <location>
        <begin position="759"/>
        <end position="780"/>
    </location>
</feature>
<evidence type="ECO:0000256" key="8">
    <source>
        <dbReference type="ARBA" id="ARBA00023224"/>
    </source>
</evidence>
<reference evidence="14" key="1">
    <citation type="submission" date="2016-11" db="UniProtKB">
        <authorList>
            <consortium name="WormBaseParasite"/>
        </authorList>
    </citation>
    <scope>IDENTIFICATION</scope>
</reference>
<dbReference type="GO" id="GO:0007218">
    <property type="term" value="P:neuropeptide signaling pathway"/>
    <property type="evidence" value="ECO:0007669"/>
    <property type="project" value="TreeGrafter"/>
</dbReference>
<evidence type="ECO:0000313" key="14">
    <source>
        <dbReference type="WBParaSite" id="maker-uti_cns_0016513-snap-gene-0.2-mRNA-1"/>
    </source>
</evidence>
<dbReference type="WBParaSite" id="maker-uti_cns_0016513-snap-gene-0.2-mRNA-1">
    <property type="protein sequence ID" value="maker-uti_cns_0016513-snap-gene-0.2-mRNA-1"/>
    <property type="gene ID" value="maker-uti_cns_0016513-snap-gene-0.2"/>
</dbReference>
<feature type="transmembrane region" description="Helical" evidence="11">
    <location>
        <begin position="211"/>
        <end position="233"/>
    </location>
</feature>
<protein>
    <submittedName>
        <fullName evidence="14">G_PROTEIN_RECEP_F1_2 domain-containing protein</fullName>
    </submittedName>
</protein>
<feature type="domain" description="G-protein coupled receptors family 1 profile" evidence="12">
    <location>
        <begin position="192"/>
        <end position="452"/>
    </location>
</feature>
<dbReference type="PROSITE" id="PS00237">
    <property type="entry name" value="G_PROTEIN_RECEP_F1_1"/>
    <property type="match status" value="1"/>
</dbReference>
<keyword evidence="7 9" id="KW-0675">Receptor</keyword>
<feature type="region of interest" description="Disordered" evidence="10">
    <location>
        <begin position="409"/>
        <end position="447"/>
    </location>
</feature>
<sequence>GHPPFPDLPSLSLSAVSFLNPAKSARRSVDGSGELREGKYPLGYELASCSEKMRHLPSEPSASRPPDQAGGFINPPGQLGSCLPGPESKTKVLAAAHAEQGLPGSPAERPLNSVKSNKFNSSNLSERCARTYLHAKRVSDMTDAGEGASLLEDLVDTSPVPSTAAPANAAKDPLHLTAYTVMAAIMAVGLAGNLIVLLVYARKKDGHAANVFILSLAVSDLIACCLVIPMSIAMEVNDYMSSALACKLYYLLNCSGIPFSSMLMAAIAVERYFCICRPFLRAITVPRAKAIVLSLGAVAFSLGLAIAVFCSVVVRRVDGDIGNGTETAALEFADYGECREISELKRSLANESAATASRITISDASLVFFNIFQKLHLSLFGVCIALVFALYVRIYLSVLRLRRKKRERQQNRQQLERLGTVANNGGGGDAGAEEPRPSGGRAQSRRKSLRLVDSDALQNLKTAAMLFPQQQPGASVRIDLHCASNEPAKLLRSQPQLPAEAAVDDGCPEVSLYIQLLRPTTQAGRNAKGQHRSVPIRWPHRCTRYFLAQRAVRRQLARLARPRPGMPCSPPPSSSAQAPSRRHGAARSSKSSSGRVAEAAAAEAAPAVQQERLRNLPDARRNRPGPKGHRLADDRPRDDAANFGGKHRAEAAVGHWGFCDWRALRLLVAGAAGLAAAACQVRNNQVVISPANARAREDGAEAVRMTKPRLRHRHAKQPPIRSNWRRHASASQAELEAGRAGAAAGGSSLRKIGGKKRRCTGLIFISLVLSSLQQIFVFHFNYFF</sequence>
<proteinExistence type="inferred from homology"/>
<dbReference type="Pfam" id="PF00001">
    <property type="entry name" value="7tm_1"/>
    <property type="match status" value="1"/>
</dbReference>
<dbReference type="PRINTS" id="PR00237">
    <property type="entry name" value="GPCRRHODOPSN"/>
</dbReference>
<feature type="compositionally biased region" description="Pro residues" evidence="10">
    <location>
        <begin position="564"/>
        <end position="573"/>
    </location>
</feature>
<keyword evidence="5 9" id="KW-0297">G-protein coupled receptor</keyword>
<dbReference type="InterPro" id="IPR017452">
    <property type="entry name" value="GPCR_Rhodpsn_7TM"/>
</dbReference>
<evidence type="ECO:0000256" key="2">
    <source>
        <dbReference type="ARBA" id="ARBA00022475"/>
    </source>
</evidence>
<evidence type="ECO:0000256" key="7">
    <source>
        <dbReference type="ARBA" id="ARBA00023170"/>
    </source>
</evidence>
<feature type="transmembrane region" description="Helical" evidence="11">
    <location>
        <begin position="248"/>
        <end position="269"/>
    </location>
</feature>
<feature type="transmembrane region" description="Helical" evidence="11">
    <location>
        <begin position="290"/>
        <end position="314"/>
    </location>
</feature>
<keyword evidence="13" id="KW-1185">Reference proteome</keyword>
<dbReference type="Gene3D" id="1.20.1070.10">
    <property type="entry name" value="Rhodopsin 7-helix transmembrane proteins"/>
    <property type="match status" value="1"/>
</dbReference>
<evidence type="ECO:0000256" key="11">
    <source>
        <dbReference type="SAM" id="Phobius"/>
    </source>
</evidence>
<feature type="region of interest" description="Disordered" evidence="10">
    <location>
        <begin position="51"/>
        <end position="118"/>
    </location>
</feature>
<evidence type="ECO:0000256" key="5">
    <source>
        <dbReference type="ARBA" id="ARBA00023040"/>
    </source>
</evidence>
<feature type="transmembrane region" description="Helical" evidence="11">
    <location>
        <begin position="375"/>
        <end position="396"/>
    </location>
</feature>